<organism evidence="1 2">
    <name type="scientific">Phanerochaete carnosa (strain HHB-10118-sp)</name>
    <name type="common">White-rot fungus</name>
    <name type="synonym">Peniophora carnosa</name>
    <dbReference type="NCBI Taxonomy" id="650164"/>
    <lineage>
        <taxon>Eukaryota</taxon>
        <taxon>Fungi</taxon>
        <taxon>Dikarya</taxon>
        <taxon>Basidiomycota</taxon>
        <taxon>Agaricomycotina</taxon>
        <taxon>Agaricomycetes</taxon>
        <taxon>Polyporales</taxon>
        <taxon>Phanerochaetaceae</taxon>
        <taxon>Phanerochaete</taxon>
    </lineage>
</organism>
<dbReference type="KEGG" id="pco:PHACADRAFT_194071"/>
<evidence type="ECO:0000313" key="1">
    <source>
        <dbReference type="EMBL" id="EKM56460.1"/>
    </source>
</evidence>
<dbReference type="HOGENOM" id="CLU_2498601_0_0_1"/>
<dbReference type="GeneID" id="18910967"/>
<dbReference type="Gene3D" id="3.40.50.300">
    <property type="entry name" value="P-loop containing nucleotide triphosphate hydrolases"/>
    <property type="match status" value="1"/>
</dbReference>
<dbReference type="AlphaFoldDB" id="K5WB85"/>
<keyword evidence="2" id="KW-1185">Reference proteome</keyword>
<dbReference type="InParanoid" id="K5WB85"/>
<accession>K5WB85</accession>
<dbReference type="EMBL" id="JH930471">
    <property type="protein sequence ID" value="EKM56460.1"/>
    <property type="molecule type" value="Genomic_DNA"/>
</dbReference>
<sequence length="86" mass="9768">MHTHTQAQWFNAAGISSTPVNASIWSKDLEERIKNFEFRVLLTSPEMLFNKTSFSKIAHTPSFMSHVDLIVADEAHCITQWSGKAF</sequence>
<dbReference type="OrthoDB" id="10261556at2759"/>
<dbReference type="SUPFAM" id="SSF52540">
    <property type="entry name" value="P-loop containing nucleoside triphosphate hydrolases"/>
    <property type="match status" value="1"/>
</dbReference>
<evidence type="ECO:0000313" key="2">
    <source>
        <dbReference type="Proteomes" id="UP000008370"/>
    </source>
</evidence>
<protein>
    <recommendedName>
        <fullName evidence="3">Helicase ATP-binding domain-containing protein</fullName>
    </recommendedName>
</protein>
<proteinExistence type="predicted"/>
<name>K5WB85_PHACS</name>
<dbReference type="RefSeq" id="XP_007394307.1">
    <property type="nucleotide sequence ID" value="XM_007394245.1"/>
</dbReference>
<dbReference type="Proteomes" id="UP000008370">
    <property type="component" value="Unassembled WGS sequence"/>
</dbReference>
<dbReference type="InterPro" id="IPR027417">
    <property type="entry name" value="P-loop_NTPase"/>
</dbReference>
<evidence type="ECO:0008006" key="3">
    <source>
        <dbReference type="Google" id="ProtNLM"/>
    </source>
</evidence>
<gene>
    <name evidence="1" type="ORF">PHACADRAFT_194071</name>
</gene>
<reference evidence="1 2" key="1">
    <citation type="journal article" date="2012" name="BMC Genomics">
        <title>Comparative genomics of the white-rot fungi, Phanerochaete carnosa and P. chrysosporium, to elucidate the genetic basis of the distinct wood types they colonize.</title>
        <authorList>
            <person name="Suzuki H."/>
            <person name="MacDonald J."/>
            <person name="Syed K."/>
            <person name="Salamov A."/>
            <person name="Hori C."/>
            <person name="Aerts A."/>
            <person name="Henrissat B."/>
            <person name="Wiebenga A."/>
            <person name="vanKuyk P.A."/>
            <person name="Barry K."/>
            <person name="Lindquist E."/>
            <person name="LaButti K."/>
            <person name="Lapidus A."/>
            <person name="Lucas S."/>
            <person name="Coutinho P."/>
            <person name="Gong Y."/>
            <person name="Samejima M."/>
            <person name="Mahadevan R."/>
            <person name="Abou-Zaid M."/>
            <person name="de Vries R.P."/>
            <person name="Igarashi K."/>
            <person name="Yadav J.S."/>
            <person name="Grigoriev I.V."/>
            <person name="Master E.R."/>
        </authorList>
    </citation>
    <scope>NUCLEOTIDE SEQUENCE [LARGE SCALE GENOMIC DNA]</scope>
    <source>
        <strain evidence="1 2">HHB-10118-sp</strain>
    </source>
</reference>